<protein>
    <submittedName>
        <fullName evidence="1">Uncharacterized protein</fullName>
    </submittedName>
</protein>
<dbReference type="EMBL" id="JAMQAW010000036">
    <property type="protein sequence ID" value="MCM2392045.1"/>
    <property type="molecule type" value="Genomic_DNA"/>
</dbReference>
<keyword evidence="2" id="KW-1185">Reference proteome</keyword>
<accession>A0ABT0UVA6</accession>
<dbReference type="Proteomes" id="UP001431429">
    <property type="component" value="Unassembled WGS sequence"/>
</dbReference>
<reference evidence="1" key="1">
    <citation type="submission" date="2022-06" db="EMBL/GenBank/DDBJ databases">
        <title>Genome public.</title>
        <authorList>
            <person name="Sun Q."/>
        </authorList>
    </citation>
    <scope>NUCLEOTIDE SEQUENCE</scope>
    <source>
        <strain evidence="1">CWNU-1</strain>
    </source>
</reference>
<gene>
    <name evidence="1" type="ORF">NBG84_27800</name>
</gene>
<comment type="caution">
    <text evidence="1">The sequence shown here is derived from an EMBL/GenBank/DDBJ whole genome shotgun (WGS) entry which is preliminary data.</text>
</comment>
<name>A0ABT0UVA6_9ACTN</name>
<evidence type="ECO:0000313" key="1">
    <source>
        <dbReference type="EMBL" id="MCM2392045.1"/>
    </source>
</evidence>
<dbReference type="RefSeq" id="WP_250922363.1">
    <property type="nucleotide sequence ID" value="NZ_JAMQAW010000036.1"/>
</dbReference>
<proteinExistence type="predicted"/>
<sequence length="59" mass="5653">MKTLVGVPPSAAAWGAGAAAVVRAGAEVAVVGEGLLVEQPVRVKGASVVMPTTPGGSAR</sequence>
<organism evidence="1 2">
    <name type="scientific">Streptomyces albipurpureus</name>
    <dbReference type="NCBI Taxonomy" id="2897419"/>
    <lineage>
        <taxon>Bacteria</taxon>
        <taxon>Bacillati</taxon>
        <taxon>Actinomycetota</taxon>
        <taxon>Actinomycetes</taxon>
        <taxon>Kitasatosporales</taxon>
        <taxon>Streptomycetaceae</taxon>
        <taxon>Streptomyces</taxon>
    </lineage>
</organism>
<evidence type="ECO:0000313" key="2">
    <source>
        <dbReference type="Proteomes" id="UP001431429"/>
    </source>
</evidence>